<organism evidence="2 3">
    <name type="scientific">Triparma laevis f. inornata</name>
    <dbReference type="NCBI Taxonomy" id="1714386"/>
    <lineage>
        <taxon>Eukaryota</taxon>
        <taxon>Sar</taxon>
        <taxon>Stramenopiles</taxon>
        <taxon>Ochrophyta</taxon>
        <taxon>Bolidophyceae</taxon>
        <taxon>Parmales</taxon>
        <taxon>Triparmaceae</taxon>
        <taxon>Triparma</taxon>
    </lineage>
</organism>
<dbReference type="Proteomes" id="UP001162640">
    <property type="component" value="Unassembled WGS sequence"/>
</dbReference>
<dbReference type="SUPFAM" id="SSF49329">
    <property type="entry name" value="Cu,Zn superoxide dismutase-like"/>
    <property type="match status" value="2"/>
</dbReference>
<dbReference type="AlphaFoldDB" id="A0A9W7AH51"/>
<gene>
    <name evidence="2" type="ORF">TL16_g05997</name>
</gene>
<comment type="caution">
    <text evidence="2">The sequence shown here is derived from an EMBL/GenBank/DDBJ whole genome shotgun (WGS) entry which is preliminary data.</text>
</comment>
<evidence type="ECO:0000256" key="1">
    <source>
        <dbReference type="SAM" id="Phobius"/>
    </source>
</evidence>
<dbReference type="InterPro" id="IPR036423">
    <property type="entry name" value="SOD-like_Cu/Zn_dom_sf"/>
</dbReference>
<feature type="transmembrane region" description="Helical" evidence="1">
    <location>
        <begin position="303"/>
        <end position="321"/>
    </location>
</feature>
<dbReference type="Gene3D" id="2.60.40.200">
    <property type="entry name" value="Superoxide dismutase, copper/zinc binding domain"/>
    <property type="match status" value="2"/>
</dbReference>
<keyword evidence="1" id="KW-1133">Transmembrane helix</keyword>
<name>A0A9W7AH51_9STRA</name>
<protein>
    <recommendedName>
        <fullName evidence="4">Superoxide dismutase copper/zinc binding domain-containing protein</fullName>
    </recommendedName>
</protein>
<proteinExistence type="predicted"/>
<accession>A0A9W7AH51</accession>
<evidence type="ECO:0008006" key="4">
    <source>
        <dbReference type="Google" id="ProtNLM"/>
    </source>
</evidence>
<evidence type="ECO:0000313" key="3">
    <source>
        <dbReference type="Proteomes" id="UP001162640"/>
    </source>
</evidence>
<dbReference type="GO" id="GO:0046872">
    <property type="term" value="F:metal ion binding"/>
    <property type="evidence" value="ECO:0007669"/>
    <property type="project" value="InterPro"/>
</dbReference>
<evidence type="ECO:0000313" key="2">
    <source>
        <dbReference type="EMBL" id="GMH72741.1"/>
    </source>
</evidence>
<keyword evidence="1" id="KW-0472">Membrane</keyword>
<keyword evidence="1" id="KW-0812">Transmembrane</keyword>
<sequence>MTVVGLAKISPYPGYTGLTPSGFVLITEKTSTITMTPFVTGLEPDVQGGGFHVHSVSNPGESECADAVVGGHYNQPDSDTDVWTSAPKYSTDGDGISNHWARSVNSGFTLNGEIETLPVEGKAVVLHSADGEKVACGIIKYKERLEVAILSKIPSYTGSINTNGVAIFSILPSKTLSGLIQISGHSATPAKAHIHSSNDCTEKHGNGGSHLIVEGKIDAWETHGDVVVDLSTGIGSGTITIPYDEIGIGEFTYDTDPLSIHSRAIVIHEAGTGVRIGCGVLTNFGADKTTENPLPTTPGGLELVLAVVVMGIMVGVLIAMYKQHVRKKKNEKNVDELGEDVELNQHNNTMI</sequence>
<reference evidence="3" key="1">
    <citation type="journal article" date="2023" name="Commun. Biol.">
        <title>Genome analysis of Parmales, the sister group of diatoms, reveals the evolutionary specialization of diatoms from phago-mixotrophs to photoautotrophs.</title>
        <authorList>
            <person name="Ban H."/>
            <person name="Sato S."/>
            <person name="Yoshikawa S."/>
            <person name="Yamada K."/>
            <person name="Nakamura Y."/>
            <person name="Ichinomiya M."/>
            <person name="Sato N."/>
            <person name="Blanc-Mathieu R."/>
            <person name="Endo H."/>
            <person name="Kuwata A."/>
            <person name="Ogata H."/>
        </authorList>
    </citation>
    <scope>NUCLEOTIDE SEQUENCE [LARGE SCALE GENOMIC DNA]</scope>
</reference>
<dbReference type="GO" id="GO:0006801">
    <property type="term" value="P:superoxide metabolic process"/>
    <property type="evidence" value="ECO:0007669"/>
    <property type="project" value="InterPro"/>
</dbReference>
<dbReference type="EMBL" id="BLQM01000178">
    <property type="protein sequence ID" value="GMH72741.1"/>
    <property type="molecule type" value="Genomic_DNA"/>
</dbReference>